<keyword evidence="2" id="KW-1185">Reference proteome</keyword>
<evidence type="ECO:0000313" key="2">
    <source>
        <dbReference type="Proteomes" id="UP000184079"/>
    </source>
</evidence>
<dbReference type="EMBL" id="FQXD01000029">
    <property type="protein sequence ID" value="SHI00393.1"/>
    <property type="molecule type" value="Genomic_DNA"/>
</dbReference>
<sequence length="30" mass="3535">MGKNHEHYAFDLHVILALLLKEVRSMNKKV</sequence>
<name>A0A1M5XMC6_9BACI</name>
<reference evidence="2" key="1">
    <citation type="submission" date="2016-11" db="EMBL/GenBank/DDBJ databases">
        <authorList>
            <person name="Varghese N."/>
            <person name="Submissions S."/>
        </authorList>
    </citation>
    <scope>NUCLEOTIDE SEQUENCE [LARGE SCALE GENOMIC DNA]</scope>
    <source>
        <strain evidence="2">CGMCC 1.6496</strain>
    </source>
</reference>
<dbReference type="AlphaFoldDB" id="A0A1M5XMC6"/>
<accession>A0A1M5XMC6</accession>
<organism evidence="1 2">
    <name type="scientific">Virgibacillus chiguensis</name>
    <dbReference type="NCBI Taxonomy" id="411959"/>
    <lineage>
        <taxon>Bacteria</taxon>
        <taxon>Bacillati</taxon>
        <taxon>Bacillota</taxon>
        <taxon>Bacilli</taxon>
        <taxon>Bacillales</taxon>
        <taxon>Bacillaceae</taxon>
        <taxon>Virgibacillus</taxon>
    </lineage>
</organism>
<evidence type="ECO:0000313" key="1">
    <source>
        <dbReference type="EMBL" id="SHI00393.1"/>
    </source>
</evidence>
<gene>
    <name evidence="1" type="ORF">SAMN05421807_12913</name>
</gene>
<dbReference type="Proteomes" id="UP000184079">
    <property type="component" value="Unassembled WGS sequence"/>
</dbReference>
<protein>
    <submittedName>
        <fullName evidence="1">Uncharacterized protein</fullName>
    </submittedName>
</protein>
<proteinExistence type="predicted"/>